<dbReference type="Proteomes" id="UP000373149">
    <property type="component" value="Unassembled WGS sequence"/>
</dbReference>
<evidence type="ECO:0000256" key="1">
    <source>
        <dbReference type="ARBA" id="ARBA00023002"/>
    </source>
</evidence>
<dbReference type="InterPro" id="IPR015590">
    <property type="entry name" value="Aldehyde_DH_dom"/>
</dbReference>
<dbReference type="AlphaFoldDB" id="A0A5N8X3Y0"/>
<evidence type="ECO:0000259" key="2">
    <source>
        <dbReference type="Pfam" id="PF00171"/>
    </source>
</evidence>
<keyword evidence="1" id="KW-0560">Oxidoreductase</keyword>
<gene>
    <name evidence="3" type="ORF">FPZ41_39310</name>
</gene>
<dbReference type="Pfam" id="PF00171">
    <property type="entry name" value="Aldedh"/>
    <property type="match status" value="1"/>
</dbReference>
<evidence type="ECO:0000313" key="4">
    <source>
        <dbReference type="Proteomes" id="UP000373149"/>
    </source>
</evidence>
<keyword evidence="4" id="KW-1185">Reference proteome</keyword>
<dbReference type="SUPFAM" id="SSF53720">
    <property type="entry name" value="ALDH-like"/>
    <property type="match status" value="1"/>
</dbReference>
<dbReference type="EMBL" id="VMNX01000259">
    <property type="protein sequence ID" value="MPY54281.1"/>
    <property type="molecule type" value="Genomic_DNA"/>
</dbReference>
<comment type="caution">
    <text evidence="3">The sequence shown here is derived from an EMBL/GenBank/DDBJ whole genome shotgun (WGS) entry which is preliminary data.</text>
</comment>
<dbReference type="PANTHER" id="PTHR43217:SF1">
    <property type="entry name" value="SUCCINATE SEMIALDEHYDE DEHYDROGENASE [NAD(P)+] SAD"/>
    <property type="match status" value="1"/>
</dbReference>
<dbReference type="InterPro" id="IPR016162">
    <property type="entry name" value="Ald_DH_N"/>
</dbReference>
<sequence length="153" mass="16668">MAIATTNPVTGEVIKTFDELTPEQLDDKPARAAAAAKSYRLTSVEQRAQWLNQAADVLEKDADAVSRMITTEMGKTLRAAREEVAKCVHGLRFYAAHGPAFLRDLRNDAGNVGAKESFVTYQPIGVVPAVMPWNLPLCQAMKAIENLIIARTG</sequence>
<protein>
    <submittedName>
        <fullName evidence="3">Aldehyde dehydrogenase family protein</fullName>
    </submittedName>
</protein>
<name>A0A5N8X3Y0_9ACTN</name>
<evidence type="ECO:0000313" key="3">
    <source>
        <dbReference type="EMBL" id="MPY54281.1"/>
    </source>
</evidence>
<dbReference type="InterPro" id="IPR016161">
    <property type="entry name" value="Ald_DH/histidinol_DH"/>
</dbReference>
<feature type="domain" description="Aldehyde dehydrogenase" evidence="2">
    <location>
        <begin position="3"/>
        <end position="146"/>
    </location>
</feature>
<dbReference type="InterPro" id="IPR047110">
    <property type="entry name" value="GABD/Sad-like"/>
</dbReference>
<reference evidence="3 4" key="1">
    <citation type="submission" date="2019-09" db="EMBL/GenBank/DDBJ databases">
        <authorList>
            <person name="Duangmal K."/>
            <person name="Teo W.F.A."/>
            <person name="Lipun K."/>
        </authorList>
    </citation>
    <scope>NUCLEOTIDE SEQUENCE [LARGE SCALE GENOMIC DNA]</scope>
    <source>
        <strain evidence="3 4">K1PN6</strain>
    </source>
</reference>
<dbReference type="PANTHER" id="PTHR43217">
    <property type="entry name" value="SUCCINATE SEMIALDEHYDE DEHYDROGENASE [NAD(P)+] SAD"/>
    <property type="match status" value="1"/>
</dbReference>
<dbReference type="GO" id="GO:0004777">
    <property type="term" value="F:succinate-semialdehyde dehydrogenase (NAD+) activity"/>
    <property type="evidence" value="ECO:0007669"/>
    <property type="project" value="TreeGrafter"/>
</dbReference>
<dbReference type="RefSeq" id="WP_152868705.1">
    <property type="nucleotide sequence ID" value="NZ_VMNX01000259.1"/>
</dbReference>
<dbReference type="Gene3D" id="3.40.605.10">
    <property type="entry name" value="Aldehyde Dehydrogenase, Chain A, domain 1"/>
    <property type="match status" value="1"/>
</dbReference>
<proteinExistence type="predicted"/>
<accession>A0A5N8X3Y0</accession>
<organism evidence="3 4">
    <name type="scientific">Streptomyces acidicola</name>
    <dbReference type="NCBI Taxonomy" id="2596892"/>
    <lineage>
        <taxon>Bacteria</taxon>
        <taxon>Bacillati</taxon>
        <taxon>Actinomycetota</taxon>
        <taxon>Actinomycetes</taxon>
        <taxon>Kitasatosporales</taxon>
        <taxon>Streptomycetaceae</taxon>
        <taxon>Streptomyces</taxon>
    </lineage>
</organism>